<dbReference type="Gene3D" id="3.30.160.60">
    <property type="entry name" value="Classic Zinc Finger"/>
    <property type="match status" value="1"/>
</dbReference>
<evidence type="ECO:0000313" key="7">
    <source>
        <dbReference type="RefSeq" id="XP_022301443.1"/>
    </source>
</evidence>
<feature type="domain" description="B box-type" evidence="3">
    <location>
        <begin position="60"/>
        <end position="102"/>
    </location>
</feature>
<proteinExistence type="predicted"/>
<dbReference type="SUPFAM" id="SSF57845">
    <property type="entry name" value="B-box zinc-binding domain"/>
    <property type="match status" value="1"/>
</dbReference>
<dbReference type="OrthoDB" id="153872at2759"/>
<dbReference type="KEGG" id="cvn:111109561"/>
<dbReference type="PANTHER" id="PTHR25462">
    <property type="entry name" value="BONUS, ISOFORM C-RELATED"/>
    <property type="match status" value="1"/>
</dbReference>
<evidence type="ECO:0000313" key="4">
    <source>
        <dbReference type="Proteomes" id="UP000694844"/>
    </source>
</evidence>
<dbReference type="InterPro" id="IPR000315">
    <property type="entry name" value="Znf_B-box"/>
</dbReference>
<dbReference type="RefSeq" id="XP_022301443.1">
    <property type="nucleotide sequence ID" value="XM_022445735.1"/>
</dbReference>
<dbReference type="RefSeq" id="XP_022301441.1">
    <property type="nucleotide sequence ID" value="XM_022445733.1"/>
</dbReference>
<dbReference type="PANTHER" id="PTHR25462:SF296">
    <property type="entry name" value="MEIOTIC P26, ISOFORM F"/>
    <property type="match status" value="1"/>
</dbReference>
<feature type="domain" description="B box-type" evidence="3">
    <location>
        <begin position="8"/>
        <end position="53"/>
    </location>
</feature>
<gene>
    <name evidence="5 6 7 8 9" type="primary">LOC111109561</name>
</gene>
<dbReference type="CDD" id="cd19756">
    <property type="entry name" value="Bbox2"/>
    <property type="match status" value="1"/>
</dbReference>
<dbReference type="RefSeq" id="XP_022301444.1">
    <property type="nucleotide sequence ID" value="XM_022445736.1"/>
</dbReference>
<evidence type="ECO:0000256" key="2">
    <source>
        <dbReference type="SAM" id="MobiDB-lite"/>
    </source>
</evidence>
<dbReference type="Proteomes" id="UP000694844">
    <property type="component" value="Chromosome 8"/>
</dbReference>
<feature type="compositionally biased region" description="Acidic residues" evidence="2">
    <location>
        <begin position="306"/>
        <end position="315"/>
    </location>
</feature>
<evidence type="ECO:0000313" key="6">
    <source>
        <dbReference type="RefSeq" id="XP_022301442.1"/>
    </source>
</evidence>
<dbReference type="GO" id="GO:0061630">
    <property type="term" value="F:ubiquitin protein ligase activity"/>
    <property type="evidence" value="ECO:0007669"/>
    <property type="project" value="TreeGrafter"/>
</dbReference>
<dbReference type="GO" id="GO:0008270">
    <property type="term" value="F:zinc ion binding"/>
    <property type="evidence" value="ECO:0007669"/>
    <property type="project" value="UniProtKB-KW"/>
</dbReference>
<accession>A0A8B8BDG3</accession>
<dbReference type="Pfam" id="PF00643">
    <property type="entry name" value="zf-B_box"/>
    <property type="match status" value="1"/>
</dbReference>
<dbReference type="PROSITE" id="PS50119">
    <property type="entry name" value="ZF_BBOX"/>
    <property type="match status" value="2"/>
</dbReference>
<keyword evidence="1" id="KW-0863">Zinc-finger</keyword>
<feature type="region of interest" description="Disordered" evidence="2">
    <location>
        <begin position="286"/>
        <end position="315"/>
    </location>
</feature>
<keyword evidence="1" id="KW-0862">Zinc</keyword>
<evidence type="ECO:0000313" key="9">
    <source>
        <dbReference type="RefSeq" id="XP_022301445.1"/>
    </source>
</evidence>
<name>A0A8B8BDG3_CRAVI</name>
<protein>
    <submittedName>
        <fullName evidence="5 6">E3 ubiquitin-protein ligase TRIM9-like</fullName>
    </submittedName>
</protein>
<sequence length="315" mass="35894">MNTSKSAQDVLRCHLCETPVPPLSCEVCGIYLCKGCVADHFLDESSEHKVVSIKQTLSALRYPKCLQHSSKKCELYCEQCTIPLCVQCVSSKKHMGHRFVDLLKFVEGKKEVSKNDLQELESLILTQFQEFASDIHHYKEYLNKNLDKQKTAIDEHGKQMHRRISAVVEKFKSEIVKKHEEKFAAMTETEKKIAFTINDIVKCIVNAQELQSSRDLGHVLEYTSRNEEFRFEPARPNLTPPTFVAYEIEKDQLFKLFGSLSMASDENMSFEEAVKPKSCKAKSLGLHVPHQSNQRSEVEVISLETADSESSDQDA</sequence>
<dbReference type="RefSeq" id="XP_022301442.1">
    <property type="nucleotide sequence ID" value="XM_022445734.1"/>
</dbReference>
<evidence type="ECO:0000256" key="1">
    <source>
        <dbReference type="PROSITE-ProRule" id="PRU00024"/>
    </source>
</evidence>
<dbReference type="InterPro" id="IPR047153">
    <property type="entry name" value="TRIM45/56/19-like"/>
</dbReference>
<keyword evidence="4" id="KW-1185">Reference proteome</keyword>
<dbReference type="AlphaFoldDB" id="A0A8B8BDG3"/>
<evidence type="ECO:0000313" key="8">
    <source>
        <dbReference type="RefSeq" id="XP_022301444.1"/>
    </source>
</evidence>
<dbReference type="SMART" id="SM00336">
    <property type="entry name" value="BBOX"/>
    <property type="match status" value="1"/>
</dbReference>
<reference evidence="5 6" key="1">
    <citation type="submission" date="2025-04" db="UniProtKB">
        <authorList>
            <consortium name="RefSeq"/>
        </authorList>
    </citation>
    <scope>IDENTIFICATION</scope>
    <source>
        <tissue evidence="5 6">Whole sample</tissue>
    </source>
</reference>
<dbReference type="GeneID" id="111109561"/>
<dbReference type="RefSeq" id="XP_022301445.1">
    <property type="nucleotide sequence ID" value="XM_022445737.1"/>
</dbReference>
<evidence type="ECO:0000259" key="3">
    <source>
        <dbReference type="PROSITE" id="PS50119"/>
    </source>
</evidence>
<evidence type="ECO:0000313" key="5">
    <source>
        <dbReference type="RefSeq" id="XP_022301441.1"/>
    </source>
</evidence>
<organism evidence="4 6">
    <name type="scientific">Crassostrea virginica</name>
    <name type="common">Eastern oyster</name>
    <dbReference type="NCBI Taxonomy" id="6565"/>
    <lineage>
        <taxon>Eukaryota</taxon>
        <taxon>Metazoa</taxon>
        <taxon>Spiralia</taxon>
        <taxon>Lophotrochozoa</taxon>
        <taxon>Mollusca</taxon>
        <taxon>Bivalvia</taxon>
        <taxon>Autobranchia</taxon>
        <taxon>Pteriomorphia</taxon>
        <taxon>Ostreida</taxon>
        <taxon>Ostreoidea</taxon>
        <taxon>Ostreidae</taxon>
        <taxon>Crassostrea</taxon>
    </lineage>
</organism>
<keyword evidence="1" id="KW-0479">Metal-binding</keyword>